<proteinExistence type="predicted"/>
<keyword evidence="2" id="KW-1185">Reference proteome</keyword>
<dbReference type="AlphaFoldDB" id="A0A931MK78"/>
<dbReference type="Gene3D" id="1.50.10.20">
    <property type="match status" value="1"/>
</dbReference>
<keyword evidence="1" id="KW-0378">Hydrolase</keyword>
<dbReference type="Pfam" id="PF03663">
    <property type="entry name" value="Glyco_hydro_76"/>
    <property type="match status" value="1"/>
</dbReference>
<accession>A0A931MK78</accession>
<dbReference type="EMBL" id="JADZGI010000001">
    <property type="protein sequence ID" value="MBH0112210.1"/>
    <property type="molecule type" value="Genomic_DNA"/>
</dbReference>
<reference evidence="1" key="1">
    <citation type="submission" date="2020-11" db="EMBL/GenBank/DDBJ databases">
        <title>Novosphingobium aureum sp. nov., a marine bacterium isolated from sediment of a salt flat.</title>
        <authorList>
            <person name="Yoo Y."/>
            <person name="Kim J.-J."/>
        </authorList>
    </citation>
    <scope>NUCLEOTIDE SEQUENCE</scope>
    <source>
        <strain evidence="1">YJ-S2-02</strain>
    </source>
</reference>
<protein>
    <submittedName>
        <fullName evidence="1">Glycosyl hydrolase</fullName>
    </submittedName>
</protein>
<dbReference type="SUPFAM" id="SSF48208">
    <property type="entry name" value="Six-hairpin glycosidases"/>
    <property type="match status" value="1"/>
</dbReference>
<dbReference type="Proteomes" id="UP000617634">
    <property type="component" value="Unassembled WGS sequence"/>
</dbReference>
<dbReference type="InterPro" id="IPR008928">
    <property type="entry name" value="6-hairpin_glycosidase_sf"/>
</dbReference>
<dbReference type="InterPro" id="IPR005198">
    <property type="entry name" value="Glyco_hydro_76"/>
</dbReference>
<dbReference type="PANTHER" id="PTHR47791:SF3">
    <property type="entry name" value="MEIOTICALLY UP-REGULATED GENE 191 PROTEIN"/>
    <property type="match status" value="1"/>
</dbReference>
<dbReference type="InterPro" id="IPR053169">
    <property type="entry name" value="MUG_Protein"/>
</dbReference>
<evidence type="ECO:0000313" key="1">
    <source>
        <dbReference type="EMBL" id="MBH0112210.1"/>
    </source>
</evidence>
<dbReference type="PANTHER" id="PTHR47791">
    <property type="entry name" value="MEIOTICALLY UP-REGULATED GENE 191 PROTEIN"/>
    <property type="match status" value="1"/>
</dbReference>
<dbReference type="GO" id="GO:0016787">
    <property type="term" value="F:hydrolase activity"/>
    <property type="evidence" value="ECO:0007669"/>
    <property type="project" value="UniProtKB-KW"/>
</dbReference>
<gene>
    <name evidence="1" type="ORF">I5E68_04485</name>
</gene>
<sequence>MLASTGARALRAEPASITGVHAAPENVEASQPGEWSARAGTALELLDARWGREGDWQGAGGWQRFVLVDLLIAYRERSGDPRWDERIAKALRNRRGLALNDDALWAVIASVDGYRLEGDPELLDYAATRFAQLVTTYWDDTCGGGLWWDPRRSYKNAITNELLVTAATRLYRATGQESYRAWALRGWGWIAASGMIGDDALVRDGLAIDTRTRTCRSNGQPRWTYNQGVILSGLSDLTEMTGDPTYRARAVAMAGSALARLTHADGTLREPVPAIGADGLSFKGIFAFHLAYLMDALPEGAQKQALREAARRNAAAVWRISEEGRAPVDSDWTGAKRQFGAAAQGSGAAMLLAADR</sequence>
<name>A0A931MK78_9SPHN</name>
<comment type="caution">
    <text evidence="1">The sequence shown here is derived from an EMBL/GenBank/DDBJ whole genome shotgun (WGS) entry which is preliminary data.</text>
</comment>
<organism evidence="1 2">
    <name type="scientific">Novosphingobium aureum</name>
    <dbReference type="NCBI Taxonomy" id="2792964"/>
    <lineage>
        <taxon>Bacteria</taxon>
        <taxon>Pseudomonadati</taxon>
        <taxon>Pseudomonadota</taxon>
        <taxon>Alphaproteobacteria</taxon>
        <taxon>Sphingomonadales</taxon>
        <taxon>Sphingomonadaceae</taxon>
        <taxon>Novosphingobium</taxon>
    </lineage>
</organism>
<dbReference type="GO" id="GO:0005975">
    <property type="term" value="P:carbohydrate metabolic process"/>
    <property type="evidence" value="ECO:0007669"/>
    <property type="project" value="InterPro"/>
</dbReference>
<evidence type="ECO:0000313" key="2">
    <source>
        <dbReference type="Proteomes" id="UP000617634"/>
    </source>
</evidence>